<keyword evidence="9" id="KW-0282">Flagellum</keyword>
<evidence type="ECO:0000256" key="7">
    <source>
        <dbReference type="ARBA" id="ARBA00023163"/>
    </source>
</evidence>
<keyword evidence="6" id="KW-0010">Activator</keyword>
<sequence length="77" mass="8499">MTERGDIFDAIAEFNRAYLVLAQRILRIDYEQGKRQLGISDEIAASIDALTLDQIDELAAGGELVCEFRAENAPGRA</sequence>
<keyword evidence="7" id="KW-0804">Transcription</keyword>
<evidence type="ECO:0000256" key="6">
    <source>
        <dbReference type="ARBA" id="ARBA00023159"/>
    </source>
</evidence>
<keyword evidence="9" id="KW-0966">Cell projection</keyword>
<evidence type="ECO:0000256" key="3">
    <source>
        <dbReference type="ARBA" id="ARBA00023015"/>
    </source>
</evidence>
<protein>
    <submittedName>
        <fullName evidence="9">Flagellar transcriptional regulator FlhD</fullName>
    </submittedName>
</protein>
<keyword evidence="3" id="KW-0805">Transcription regulation</keyword>
<organism evidence="9">
    <name type="scientific">Burkholderia cenocepacia</name>
    <dbReference type="NCBI Taxonomy" id="95486"/>
    <lineage>
        <taxon>Bacteria</taxon>
        <taxon>Pseudomonadati</taxon>
        <taxon>Pseudomonadota</taxon>
        <taxon>Betaproteobacteria</taxon>
        <taxon>Burkholderiales</taxon>
        <taxon>Burkholderiaceae</taxon>
        <taxon>Burkholderia</taxon>
        <taxon>Burkholderia cepacia complex</taxon>
    </lineage>
</organism>
<keyword evidence="4" id="KW-0238">DNA-binding</keyword>
<dbReference type="InterPro" id="IPR036194">
    <property type="entry name" value="FlhD_sf"/>
</dbReference>
<reference evidence="9" key="1">
    <citation type="submission" date="2014-04" db="EMBL/GenBank/DDBJ databases">
        <title>In planta biocontrol of soil-borne Fusarium wilt of banana through a plant endophytic bacterium, Burkholderia cenocepacia 869T2.</title>
        <authorList>
            <person name="Ho Y.-N."/>
            <person name="Chiang H.-M."/>
            <person name="Chao C.-P."/>
            <person name="Su C.-C."/>
            <person name="Hsu H.-F."/>
            <person name="Guo C.-T."/>
            <person name="Hsieh J.-L."/>
            <person name="Huang C.-C."/>
        </authorList>
    </citation>
    <scope>NUCLEOTIDE SEQUENCE [LARGE SCALE GENOMIC DNA]</scope>
    <source>
        <strain evidence="9">869T2</strain>
    </source>
</reference>
<comment type="caution">
    <text evidence="9">The sequence shown here is derived from an EMBL/GenBank/DDBJ whole genome shotgun (WGS) entry which is preliminary data.</text>
</comment>
<keyword evidence="9" id="KW-0969">Cilium</keyword>
<evidence type="ECO:0000256" key="1">
    <source>
        <dbReference type="ARBA" id="ARBA00022490"/>
    </source>
</evidence>
<dbReference type="SUPFAM" id="SSF63592">
    <property type="entry name" value="Flagellar transcriptional activator FlhD"/>
    <property type="match status" value="1"/>
</dbReference>
<evidence type="ECO:0000256" key="8">
    <source>
        <dbReference type="ARBA" id="ARBA00025431"/>
    </source>
</evidence>
<gene>
    <name evidence="9" type="ORF">DT99_29875</name>
</gene>
<dbReference type="OrthoDB" id="9133286at2"/>
<accession>A0A071MHF1</accession>
<evidence type="ECO:0000313" key="9">
    <source>
        <dbReference type="EMBL" id="KEA55946.1"/>
    </source>
</evidence>
<dbReference type="GO" id="GO:0044780">
    <property type="term" value="P:bacterial-type flagellum assembly"/>
    <property type="evidence" value="ECO:0007669"/>
    <property type="project" value="InterPro"/>
</dbReference>
<dbReference type="EMBL" id="JJOA01000034">
    <property type="protein sequence ID" value="KEA55946.1"/>
    <property type="molecule type" value="Genomic_DNA"/>
</dbReference>
<dbReference type="GO" id="GO:0003677">
    <property type="term" value="F:DNA binding"/>
    <property type="evidence" value="ECO:0007669"/>
    <property type="project" value="UniProtKB-KW"/>
</dbReference>
<keyword evidence="2" id="KW-1005">Bacterial flagellum biogenesis</keyword>
<keyword evidence="5" id="KW-1015">Disulfide bond</keyword>
<proteinExistence type="predicted"/>
<dbReference type="AlphaFoldDB" id="A0A071MHF1"/>
<comment type="function">
    <text evidence="8">Functions in complex with FlhC as a master transcriptional regulator that regulates transcription of several flagellar and non-flagellar operons by binding to their promoter region. Activates expression of class 2 flagellar genes, including fliA, which is a flagellum-specific sigma factor that turns on the class 3 genes. Also regulates genes whose products function in a variety of physiological pathways.</text>
</comment>
<evidence type="ECO:0000256" key="2">
    <source>
        <dbReference type="ARBA" id="ARBA00022795"/>
    </source>
</evidence>
<name>A0A071MHF1_9BURK</name>
<dbReference type="InterPro" id="IPR023559">
    <property type="entry name" value="Flagellar_FlhD"/>
</dbReference>
<dbReference type="GO" id="GO:0045893">
    <property type="term" value="P:positive regulation of DNA-templated transcription"/>
    <property type="evidence" value="ECO:0007669"/>
    <property type="project" value="InterPro"/>
</dbReference>
<evidence type="ECO:0000256" key="4">
    <source>
        <dbReference type="ARBA" id="ARBA00023125"/>
    </source>
</evidence>
<dbReference type="Pfam" id="PF05247">
    <property type="entry name" value="FlhD"/>
    <property type="match status" value="1"/>
</dbReference>
<keyword evidence="1" id="KW-0963">Cytoplasm</keyword>
<dbReference type="Gene3D" id="1.10.4000.10">
    <property type="entry name" value="Flagellar transcriptional activator FlhD"/>
    <property type="match status" value="1"/>
</dbReference>
<evidence type="ECO:0000256" key="5">
    <source>
        <dbReference type="ARBA" id="ARBA00023157"/>
    </source>
</evidence>